<organism evidence="2 3">
    <name type="scientific">Clunio marinus</name>
    <dbReference type="NCBI Taxonomy" id="568069"/>
    <lineage>
        <taxon>Eukaryota</taxon>
        <taxon>Metazoa</taxon>
        <taxon>Ecdysozoa</taxon>
        <taxon>Arthropoda</taxon>
        <taxon>Hexapoda</taxon>
        <taxon>Insecta</taxon>
        <taxon>Pterygota</taxon>
        <taxon>Neoptera</taxon>
        <taxon>Endopterygota</taxon>
        <taxon>Diptera</taxon>
        <taxon>Nematocera</taxon>
        <taxon>Chironomoidea</taxon>
        <taxon>Chironomidae</taxon>
        <taxon>Clunio</taxon>
    </lineage>
</organism>
<dbReference type="AlphaFoldDB" id="A0A1J1IJ57"/>
<evidence type="ECO:0000256" key="1">
    <source>
        <dbReference type="SAM" id="MobiDB-lite"/>
    </source>
</evidence>
<dbReference type="EMBL" id="CVRI01000054">
    <property type="protein sequence ID" value="CRL00259.1"/>
    <property type="molecule type" value="Genomic_DNA"/>
</dbReference>
<feature type="compositionally biased region" description="Basic residues" evidence="1">
    <location>
        <begin position="353"/>
        <end position="370"/>
    </location>
</feature>
<keyword evidence="3" id="KW-1185">Reference proteome</keyword>
<feature type="region of interest" description="Disordered" evidence="1">
    <location>
        <begin position="298"/>
        <end position="378"/>
    </location>
</feature>
<sequence>MKAFMKKITNENGTEEWVLCSAKQKFEGKMPYNAFFCKKLKEIFGDKFTRNQSFRNASGTSTDQLAYWNCIHKKRISLRIKKEDLKPLKGGLTGFEARTSCKQCIRRSKVNEMGTEDVVGEDVVGEDVVGEDIVDEVIADEDEEIFNSPLTENETVGISKALLDLLSFCRQRIDHIVKESMLANLEQIIALDDIPSQIRCFIDTMPSLELTSSAFVLFWSFVSILSTRPFSKVLILIFKVAANYLDKHRKGLKGASTLDSKSSEEQIKHEQRYKTLLSRMKLSSQAKEGLFKILEGEENDAGSSTTPTHSKNIKNLNPKKSQSVPQNPQSDDPQNPQSSVPQPTIISSPQSPSKRRRSPQKLNMKRKKLNNRSDDYSA</sequence>
<accession>A0A1J1IJ57</accession>
<gene>
    <name evidence="2" type="ORF">CLUMA_CG013532</name>
</gene>
<name>A0A1J1IJ57_9DIPT</name>
<feature type="compositionally biased region" description="Low complexity" evidence="1">
    <location>
        <begin position="321"/>
        <end position="352"/>
    </location>
</feature>
<protein>
    <submittedName>
        <fullName evidence="2">CLUMA_CG013532, isoform A</fullName>
    </submittedName>
</protein>
<proteinExistence type="predicted"/>
<evidence type="ECO:0000313" key="3">
    <source>
        <dbReference type="Proteomes" id="UP000183832"/>
    </source>
</evidence>
<dbReference type="Proteomes" id="UP000183832">
    <property type="component" value="Unassembled WGS sequence"/>
</dbReference>
<feature type="compositionally biased region" description="Polar residues" evidence="1">
    <location>
        <begin position="301"/>
        <end position="320"/>
    </location>
</feature>
<evidence type="ECO:0000313" key="2">
    <source>
        <dbReference type="EMBL" id="CRL00259.1"/>
    </source>
</evidence>
<reference evidence="2 3" key="1">
    <citation type="submission" date="2015-04" db="EMBL/GenBank/DDBJ databases">
        <authorList>
            <person name="Syromyatnikov M.Y."/>
            <person name="Popov V.N."/>
        </authorList>
    </citation>
    <scope>NUCLEOTIDE SEQUENCE [LARGE SCALE GENOMIC DNA]</scope>
</reference>